<sequence>MGGKLFPFLIIFFVLPGSSVFAQNASSYFYENELGISLFLDKEWSMDIGVGNR</sequence>
<organism evidence="1 2">
    <name type="scientific">Salinimicrobium catena</name>
    <dbReference type="NCBI Taxonomy" id="390640"/>
    <lineage>
        <taxon>Bacteria</taxon>
        <taxon>Pseudomonadati</taxon>
        <taxon>Bacteroidota</taxon>
        <taxon>Flavobacteriia</taxon>
        <taxon>Flavobacteriales</taxon>
        <taxon>Flavobacteriaceae</taxon>
        <taxon>Salinimicrobium</taxon>
    </lineage>
</organism>
<name>A0A1H5I013_9FLAO</name>
<evidence type="ECO:0000313" key="2">
    <source>
        <dbReference type="Proteomes" id="UP000199448"/>
    </source>
</evidence>
<keyword evidence="2" id="KW-1185">Reference proteome</keyword>
<dbReference type="RefSeq" id="WP_176763403.1">
    <property type="nucleotide sequence ID" value="NZ_FNGG01000001.1"/>
</dbReference>
<dbReference type="Proteomes" id="UP000199448">
    <property type="component" value="Unassembled WGS sequence"/>
</dbReference>
<gene>
    <name evidence="1" type="ORF">SAMN04488034_101290</name>
</gene>
<protein>
    <submittedName>
        <fullName evidence="1">Uncharacterized protein</fullName>
    </submittedName>
</protein>
<reference evidence="1 2" key="1">
    <citation type="submission" date="2016-10" db="EMBL/GenBank/DDBJ databases">
        <authorList>
            <person name="de Groot N.N."/>
        </authorList>
    </citation>
    <scope>NUCLEOTIDE SEQUENCE [LARGE SCALE GENOMIC DNA]</scope>
    <source>
        <strain evidence="1 2">DSM 23553</strain>
    </source>
</reference>
<dbReference type="AlphaFoldDB" id="A0A1H5I013"/>
<proteinExistence type="predicted"/>
<dbReference type="EMBL" id="FNUG01000001">
    <property type="protein sequence ID" value="SEE33512.1"/>
    <property type="molecule type" value="Genomic_DNA"/>
</dbReference>
<evidence type="ECO:0000313" key="1">
    <source>
        <dbReference type="EMBL" id="SEE33512.1"/>
    </source>
</evidence>
<accession>A0A1H5I013</accession>